<comment type="caution">
    <text evidence="10">The sequence shown here is derived from an EMBL/GenBank/DDBJ whole genome shotgun (WGS) entry which is preliminary data.</text>
</comment>
<evidence type="ECO:0000256" key="9">
    <source>
        <dbReference type="SAM" id="SignalP"/>
    </source>
</evidence>
<reference evidence="10 11" key="1">
    <citation type="journal article" date="2017" name="Antonie Van Leeuwenhoek">
        <title>Rhizobium rhizosphaerae sp. nov., a novel species isolated from rice rhizosphere.</title>
        <authorList>
            <person name="Zhao J.J."/>
            <person name="Zhang J."/>
            <person name="Zhang R.J."/>
            <person name="Zhang C.W."/>
            <person name="Yin H.Q."/>
            <person name="Zhang X.X."/>
        </authorList>
    </citation>
    <scope>NUCLEOTIDE SEQUENCE [LARGE SCALE GENOMIC DNA]</scope>
    <source>
        <strain evidence="10 11">BSs20135</strain>
    </source>
</reference>
<sequence>MLTKINNPRLMLTSVAASLLLLGCTATPVATDGVKSLAQLETVDSNTVNIKPDPSLPPLPIEKTGKIEVLPAKYPESWMFVDEVSFQSQFGGKMIILDVAEPKQSKLIKGTADKNLVGNFANSKTRPEFYILESFHERGSRGPRIDLLVIYDKVTLSPIKEIVLTHTRLTALPRRDSMTLSADEKFLYIANFSPAASFTVFDLDSREVVDTIGTPGCVLPFPTGERSITSICSNGSLLTTVLDNNGKKASQHRVAPFFDTDKTPIFERPSYIDGIGYFPSFAGEMHEIDLSNEVAQYKGKWSLISEEERTAGWRPGGMTLSDSDEQGLLYIIMNEAGFDGSQTHGGNQIWVFDVKSRTRIAKFDAPNWAVSVAVTRGKKPLVVVTNGEMNLDIIDPITGKFIRTLSDFGNVTPIVLFKAY</sequence>
<evidence type="ECO:0000256" key="3">
    <source>
        <dbReference type="ARBA" id="ARBA00022448"/>
    </source>
</evidence>
<name>K6Z5K0_9ALTE</name>
<feature type="disulfide bond" evidence="8">
    <location>
        <begin position="217"/>
        <end position="232"/>
    </location>
</feature>
<feature type="signal peptide" evidence="9">
    <location>
        <begin position="1"/>
        <end position="30"/>
    </location>
</feature>
<dbReference type="PROSITE" id="PS51257">
    <property type="entry name" value="PROKAR_LIPOPROTEIN"/>
    <property type="match status" value="1"/>
</dbReference>
<keyword evidence="5" id="KW-0574">Periplasm</keyword>
<dbReference type="GO" id="GO:0042597">
    <property type="term" value="C:periplasmic space"/>
    <property type="evidence" value="ECO:0007669"/>
    <property type="project" value="UniProtKB-SubCell"/>
</dbReference>
<organism evidence="10 11">
    <name type="scientific">Paraglaciecola arctica BSs20135</name>
    <dbReference type="NCBI Taxonomy" id="493475"/>
    <lineage>
        <taxon>Bacteria</taxon>
        <taxon>Pseudomonadati</taxon>
        <taxon>Pseudomonadota</taxon>
        <taxon>Gammaproteobacteria</taxon>
        <taxon>Alteromonadales</taxon>
        <taxon>Alteromonadaceae</taxon>
        <taxon>Paraglaciecola</taxon>
    </lineage>
</organism>
<keyword evidence="4 9" id="KW-0732">Signal</keyword>
<evidence type="ECO:0000256" key="2">
    <source>
        <dbReference type="ARBA" id="ARBA00010548"/>
    </source>
</evidence>
<dbReference type="AlphaFoldDB" id="K6Z5K0"/>
<gene>
    <name evidence="10" type="primary">mauB</name>
    <name evidence="10" type="ORF">GARC_1743</name>
</gene>
<dbReference type="Gene3D" id="2.130.10.10">
    <property type="entry name" value="YVTN repeat-like/Quinoprotein amine dehydrogenase"/>
    <property type="match status" value="1"/>
</dbReference>
<evidence type="ECO:0000256" key="1">
    <source>
        <dbReference type="ARBA" id="ARBA00004418"/>
    </source>
</evidence>
<dbReference type="EMBL" id="BAEO01000021">
    <property type="protein sequence ID" value="GAC18715.1"/>
    <property type="molecule type" value="Genomic_DNA"/>
</dbReference>
<feature type="chain" id="PRO_5003897937" evidence="9">
    <location>
        <begin position="31"/>
        <end position="420"/>
    </location>
</feature>
<evidence type="ECO:0000256" key="5">
    <source>
        <dbReference type="ARBA" id="ARBA00022764"/>
    </source>
</evidence>
<dbReference type="InterPro" id="IPR011044">
    <property type="entry name" value="Quino_amine_DH_bsu"/>
</dbReference>
<evidence type="ECO:0000256" key="8">
    <source>
        <dbReference type="PIRSR" id="PIRSR609451-50"/>
    </source>
</evidence>
<keyword evidence="11" id="KW-1185">Reference proteome</keyword>
<dbReference type="SUPFAM" id="SSF50969">
    <property type="entry name" value="YVTN repeat-like/Quinoprotein amine dehydrogenase"/>
    <property type="match status" value="1"/>
</dbReference>
<evidence type="ECO:0000313" key="11">
    <source>
        <dbReference type="Proteomes" id="UP000006327"/>
    </source>
</evidence>
<dbReference type="Pfam" id="PF06433">
    <property type="entry name" value="Me-amine-dh_H"/>
    <property type="match status" value="1"/>
</dbReference>
<accession>K6Z5K0</accession>
<dbReference type="InterPro" id="IPR015943">
    <property type="entry name" value="WD40/YVTN_repeat-like_dom_sf"/>
</dbReference>
<proteinExistence type="inferred from homology"/>
<protein>
    <submittedName>
        <fullName evidence="10">Methylamine dehydrogenase heavy chain</fullName>
        <ecNumber evidence="10">1.4.9.1</ecNumber>
    </submittedName>
</protein>
<comment type="subcellular location">
    <subcellularLocation>
        <location evidence="1">Periplasm</location>
    </subcellularLocation>
</comment>
<dbReference type="Proteomes" id="UP000006327">
    <property type="component" value="Unassembled WGS sequence"/>
</dbReference>
<evidence type="ECO:0000256" key="6">
    <source>
        <dbReference type="ARBA" id="ARBA00022982"/>
    </source>
</evidence>
<dbReference type="InterPro" id="IPR009451">
    <property type="entry name" value="Metamine_DH_Hvc"/>
</dbReference>
<dbReference type="GO" id="GO:0052876">
    <property type="term" value="F:methylamine dehydrogenase (amicyanin) activity"/>
    <property type="evidence" value="ECO:0007669"/>
    <property type="project" value="UniProtKB-EC"/>
</dbReference>
<dbReference type="GO" id="GO:0030058">
    <property type="term" value="F:aliphatic amine dehydrogenase activity"/>
    <property type="evidence" value="ECO:0007669"/>
    <property type="project" value="InterPro"/>
</dbReference>
<dbReference type="eggNOG" id="COG3391">
    <property type="taxonomic scope" value="Bacteria"/>
</dbReference>
<keyword evidence="3" id="KW-0813">Transport</keyword>
<evidence type="ECO:0000256" key="4">
    <source>
        <dbReference type="ARBA" id="ARBA00022729"/>
    </source>
</evidence>
<dbReference type="EC" id="1.4.9.1" evidence="10"/>
<evidence type="ECO:0000313" key="10">
    <source>
        <dbReference type="EMBL" id="GAC18715.1"/>
    </source>
</evidence>
<keyword evidence="8" id="KW-1015">Disulfide bond</keyword>
<keyword evidence="6" id="KW-0249">Electron transport</keyword>
<dbReference type="STRING" id="493475.GARC_1743"/>
<dbReference type="OrthoDB" id="185182at2"/>
<comment type="similarity">
    <text evidence="2">Belongs to the aromatic amine dehydrogenase heavy chain family.</text>
</comment>
<dbReference type="RefSeq" id="WP_007618795.1">
    <property type="nucleotide sequence ID" value="NZ_BAEO01000021.1"/>
</dbReference>
<keyword evidence="7 10" id="KW-0560">Oxidoreductase</keyword>
<evidence type="ECO:0000256" key="7">
    <source>
        <dbReference type="ARBA" id="ARBA00023002"/>
    </source>
</evidence>